<evidence type="ECO:0000313" key="2">
    <source>
        <dbReference type="Proteomes" id="UP000709219"/>
    </source>
</evidence>
<gene>
    <name evidence="1" type="ORF">KHX87_01880</name>
</gene>
<sequence>MEEYSEKNIKELENQLLSKIGNFSTRKKDAIQYEKVHRYLYLVRLLYELKERLKQDGLVITVHNGQQRFQKANSLIKEINTTSNQLLAIERSFDFEVENSPVEKKPPSDGSDLL</sequence>
<dbReference type="AlphaFoldDB" id="A0A414PKQ2"/>
<dbReference type="RefSeq" id="WP_009732618.1">
    <property type="nucleotide sequence ID" value="NZ_JACLQX010000013.1"/>
</dbReference>
<proteinExistence type="predicted"/>
<name>A0A414PKQ2_STRPA</name>
<evidence type="ECO:0000313" key="1">
    <source>
        <dbReference type="EMBL" id="MBS5357847.1"/>
    </source>
</evidence>
<protein>
    <submittedName>
        <fullName evidence="1">Uncharacterized protein</fullName>
    </submittedName>
</protein>
<reference evidence="1" key="1">
    <citation type="submission" date="2021-02" db="EMBL/GenBank/DDBJ databases">
        <title>Infant gut strain persistence is associated with maternal origin, phylogeny, and functional potential including surface adhesion and iron acquisition.</title>
        <authorList>
            <person name="Lou Y.C."/>
        </authorList>
    </citation>
    <scope>NUCLEOTIDE SEQUENCE</scope>
    <source>
        <strain evidence="1">L3_098_011G1_dasL3_098_011G1_concoct_7</strain>
    </source>
</reference>
<organism evidence="1 2">
    <name type="scientific">Streptococcus parasanguinis</name>
    <dbReference type="NCBI Taxonomy" id="1318"/>
    <lineage>
        <taxon>Bacteria</taxon>
        <taxon>Bacillati</taxon>
        <taxon>Bacillota</taxon>
        <taxon>Bacilli</taxon>
        <taxon>Lactobacillales</taxon>
        <taxon>Streptococcaceae</taxon>
        <taxon>Streptococcus</taxon>
    </lineage>
</organism>
<dbReference type="EMBL" id="JAGZFP010000002">
    <property type="protein sequence ID" value="MBS5357847.1"/>
    <property type="molecule type" value="Genomic_DNA"/>
</dbReference>
<accession>A0A414PKQ2</accession>
<comment type="caution">
    <text evidence="1">The sequence shown here is derived from an EMBL/GenBank/DDBJ whole genome shotgun (WGS) entry which is preliminary data.</text>
</comment>
<dbReference type="Proteomes" id="UP000709219">
    <property type="component" value="Unassembled WGS sequence"/>
</dbReference>